<reference evidence="4 5" key="2">
    <citation type="submission" date="2018-05" db="EMBL/GenBank/DDBJ databases">
        <title>Ignatzschineria dubaiensis sp. nov., isolated from necrotic foot tissues of dromedaries (Camelus dromedarius) and associated maggots in Dubai, United Arab Emirates.</title>
        <authorList>
            <person name="Tsang C.C."/>
            <person name="Tang J.Y.M."/>
            <person name="Fong J.Y.H."/>
            <person name="Kinne J."/>
            <person name="Lee H.H."/>
            <person name="Joseph M."/>
            <person name="Jose S."/>
            <person name="Schuster R.K."/>
            <person name="Tang Y."/>
            <person name="Sivakumar S."/>
            <person name="Chen J.H.K."/>
            <person name="Teng J.L.L."/>
            <person name="Lau S.K.P."/>
            <person name="Wernery U."/>
            <person name="Woo P.C.Y."/>
        </authorList>
    </citation>
    <scope>NUCLEOTIDE SEQUENCE [LARGE SCALE GENOMIC DNA]</scope>
    <source>
        <strain evidence="4">UAE-HKU57</strain>
        <strain evidence="5">UAE-HKU58</strain>
    </source>
</reference>
<name>A0A2U2AQF2_9GAMM</name>
<evidence type="ECO:0008006" key="6">
    <source>
        <dbReference type="Google" id="ProtNLM"/>
    </source>
</evidence>
<evidence type="ECO:0000313" key="4">
    <source>
        <dbReference type="Proteomes" id="UP000245059"/>
    </source>
</evidence>
<gene>
    <name evidence="2" type="ORF">DC077_07515</name>
    <name evidence="3" type="ORF">DC078_07135</name>
</gene>
<organism evidence="2 4">
    <name type="scientific">Ignatzschineria cameli</name>
    <dbReference type="NCBI Taxonomy" id="2182793"/>
    <lineage>
        <taxon>Bacteria</taxon>
        <taxon>Pseudomonadati</taxon>
        <taxon>Pseudomonadota</taxon>
        <taxon>Gammaproteobacteria</taxon>
        <taxon>Cardiobacteriales</taxon>
        <taxon>Ignatzschineriaceae</taxon>
        <taxon>Ignatzschineria</taxon>
    </lineage>
</organism>
<protein>
    <recommendedName>
        <fullName evidence="6">MORN motif-containing protein</fullName>
    </recommendedName>
</protein>
<evidence type="ECO:0000313" key="5">
    <source>
        <dbReference type="Proteomes" id="UP000245217"/>
    </source>
</evidence>
<comment type="caution">
    <text evidence="2">The sequence shown here is derived from an EMBL/GenBank/DDBJ whole genome shotgun (WGS) entry which is preliminary data.</text>
</comment>
<dbReference type="EMBL" id="QEWW01000004">
    <property type="protein sequence ID" value="PWD85864.1"/>
    <property type="molecule type" value="Genomic_DNA"/>
</dbReference>
<dbReference type="OrthoDB" id="345222at2"/>
<dbReference type="Gene3D" id="2.20.110.10">
    <property type="entry name" value="Histone H3 K4-specific methyltransferase SET7/9 N-terminal domain"/>
    <property type="match status" value="2"/>
</dbReference>
<accession>A0A2U2AQF2</accession>
<dbReference type="SUPFAM" id="SSF82185">
    <property type="entry name" value="Histone H3 K4-specific methyltransferase SET7/9 N-terminal domain"/>
    <property type="match status" value="1"/>
</dbReference>
<reference evidence="2" key="1">
    <citation type="journal article" date="2018" name="Genome Announc.">
        <title>Ignatzschineria cameli sp. nov., isolated from necrotic foot tissue of dromedaries (Camelus dromedarius) and associated maggots (Wohlfahrtia species) in Dubai.</title>
        <authorList>
            <person name="Tsang C.C."/>
            <person name="Tang J.Y."/>
            <person name="Fong J.Y."/>
            <person name="Kinne J."/>
            <person name="Lee H.H."/>
            <person name="Joseph M."/>
            <person name="Jose S."/>
            <person name="Schuster R.K."/>
            <person name="Tang Y."/>
            <person name="Sivakumar S."/>
            <person name="Chen J.H."/>
            <person name="Teng J.L."/>
            <person name="Lau S.K."/>
            <person name="Wernery U."/>
            <person name="Woo P.C."/>
        </authorList>
    </citation>
    <scope>NUCLEOTIDE SEQUENCE</scope>
    <source>
        <strain evidence="2">UAE-HKU57</strain>
        <strain evidence="3">UAE-HKU58</strain>
    </source>
</reference>
<dbReference type="AlphaFoldDB" id="A0A2U2AQF2"/>
<evidence type="ECO:0000256" key="1">
    <source>
        <dbReference type="ARBA" id="ARBA00022737"/>
    </source>
</evidence>
<dbReference type="PANTHER" id="PTHR43215:SF14">
    <property type="entry name" value="RADIAL SPOKE HEAD 1 HOMOLOG"/>
    <property type="match status" value="1"/>
</dbReference>
<dbReference type="EMBL" id="QEWV01000005">
    <property type="protein sequence ID" value="PWD91752.1"/>
    <property type="molecule type" value="Genomic_DNA"/>
</dbReference>
<dbReference type="RefSeq" id="WP_109201879.1">
    <property type="nucleotide sequence ID" value="NZ_QEWS01000005.1"/>
</dbReference>
<sequence>MQTASKESRKKQILYRTLKSGAPILLSLLIMACSHTPKSLPLHQPYLDAQRQIQSLTTDQYQILPDQSIYIGELKSGTATGYGKIIMPDGSHYQGAVKNGRPHGFGRSEMRSGEIYEGEHKNGRFEGRGRLILSDGSTFIGTFKDHKVDRGEIFFPDGSHGISR</sequence>
<dbReference type="Proteomes" id="UP000245217">
    <property type="component" value="Unassembled WGS sequence"/>
</dbReference>
<dbReference type="InterPro" id="IPR003409">
    <property type="entry name" value="MORN"/>
</dbReference>
<evidence type="ECO:0000313" key="3">
    <source>
        <dbReference type="EMBL" id="PWD91752.1"/>
    </source>
</evidence>
<dbReference type="Proteomes" id="UP000245059">
    <property type="component" value="Unassembled WGS sequence"/>
</dbReference>
<dbReference type="SMART" id="SM00698">
    <property type="entry name" value="MORN"/>
    <property type="match status" value="3"/>
</dbReference>
<keyword evidence="5" id="KW-1185">Reference proteome</keyword>
<dbReference type="PANTHER" id="PTHR43215">
    <property type="entry name" value="RADIAL SPOKE HEAD 1 HOMOLOG"/>
    <property type="match status" value="1"/>
</dbReference>
<proteinExistence type="predicted"/>
<keyword evidence="1" id="KW-0677">Repeat</keyword>
<dbReference type="Pfam" id="PF02493">
    <property type="entry name" value="MORN"/>
    <property type="match status" value="3"/>
</dbReference>
<evidence type="ECO:0000313" key="2">
    <source>
        <dbReference type="EMBL" id="PWD85864.1"/>
    </source>
</evidence>
<dbReference type="PROSITE" id="PS51257">
    <property type="entry name" value="PROKAR_LIPOPROTEIN"/>
    <property type="match status" value="1"/>
</dbReference>